<gene>
    <name evidence="2" type="ORF">HINF_LOCUS2474</name>
    <name evidence="3" type="ORF">HINF_LOCUS74701</name>
</gene>
<reference evidence="3 4" key="2">
    <citation type="submission" date="2024-07" db="EMBL/GenBank/DDBJ databases">
        <authorList>
            <person name="Akdeniz Z."/>
        </authorList>
    </citation>
    <scope>NUCLEOTIDE SEQUENCE [LARGE SCALE GENOMIC DNA]</scope>
</reference>
<reference evidence="2" key="1">
    <citation type="submission" date="2023-06" db="EMBL/GenBank/DDBJ databases">
        <authorList>
            <person name="Kurt Z."/>
        </authorList>
    </citation>
    <scope>NUCLEOTIDE SEQUENCE</scope>
</reference>
<dbReference type="Proteomes" id="UP001642409">
    <property type="component" value="Unassembled WGS sequence"/>
</dbReference>
<proteinExistence type="predicted"/>
<accession>A0AA86TCE3</accession>
<sequence length="240" mass="27363">MTPKPVLAQQFRHFSCQKLHSRPPRRDPQEFSSQKLNVSQNLAQNLAQIRFGFTRVRLRGVEMGFARIWYRQPETSPTPHFGHYQPVQNLVLKMKSLQGAAGKFPRLHTTQPLYNINNCKATTPQLPDRAQDNNFQPKVTNPGREEPAASGKVELERTDLYEAQQYSVSTILRRGAEVPLRFGLRSRFPGAWDSGFAVLFGGFWRKVRLEGVRVGIPLAFWGSKRVSRFGSVFLVGKVKK</sequence>
<feature type="region of interest" description="Disordered" evidence="1">
    <location>
        <begin position="123"/>
        <end position="150"/>
    </location>
</feature>
<dbReference type="EMBL" id="CATOUU010000059">
    <property type="protein sequence ID" value="CAI9914829.1"/>
    <property type="molecule type" value="Genomic_DNA"/>
</dbReference>
<evidence type="ECO:0000256" key="1">
    <source>
        <dbReference type="SAM" id="MobiDB-lite"/>
    </source>
</evidence>
<organism evidence="2">
    <name type="scientific">Hexamita inflata</name>
    <dbReference type="NCBI Taxonomy" id="28002"/>
    <lineage>
        <taxon>Eukaryota</taxon>
        <taxon>Metamonada</taxon>
        <taxon>Diplomonadida</taxon>
        <taxon>Hexamitidae</taxon>
        <taxon>Hexamitinae</taxon>
        <taxon>Hexamita</taxon>
    </lineage>
</organism>
<dbReference type="EMBL" id="CAXDID020000642">
    <property type="protein sequence ID" value="CAL6107883.1"/>
    <property type="molecule type" value="Genomic_DNA"/>
</dbReference>
<name>A0AA86TCE3_9EUKA</name>
<evidence type="ECO:0000313" key="4">
    <source>
        <dbReference type="Proteomes" id="UP001642409"/>
    </source>
</evidence>
<evidence type="ECO:0000313" key="2">
    <source>
        <dbReference type="EMBL" id="CAI9914829.1"/>
    </source>
</evidence>
<keyword evidence="4" id="KW-1185">Reference proteome</keyword>
<protein>
    <submittedName>
        <fullName evidence="3">Hypothetical_protein</fullName>
    </submittedName>
</protein>
<dbReference type="AlphaFoldDB" id="A0AA86TCE3"/>
<evidence type="ECO:0000313" key="3">
    <source>
        <dbReference type="EMBL" id="CAL6107883.1"/>
    </source>
</evidence>
<comment type="caution">
    <text evidence="2">The sequence shown here is derived from an EMBL/GenBank/DDBJ whole genome shotgun (WGS) entry which is preliminary data.</text>
</comment>